<feature type="signal peptide" evidence="1">
    <location>
        <begin position="1"/>
        <end position="19"/>
    </location>
</feature>
<gene>
    <name evidence="2" type="ORF">GCM10023331_16080</name>
</gene>
<keyword evidence="1" id="KW-0732">Signal</keyword>
<dbReference type="Proteomes" id="UP001500298">
    <property type="component" value="Unassembled WGS sequence"/>
</dbReference>
<accession>A0ABP9D813</accession>
<proteinExistence type="predicted"/>
<keyword evidence="3" id="KW-1185">Reference proteome</keyword>
<evidence type="ECO:0000313" key="3">
    <source>
        <dbReference type="Proteomes" id="UP001500298"/>
    </source>
</evidence>
<reference evidence="3" key="1">
    <citation type="journal article" date="2019" name="Int. J. Syst. Evol. Microbiol.">
        <title>The Global Catalogue of Microorganisms (GCM) 10K type strain sequencing project: providing services to taxonomists for standard genome sequencing and annotation.</title>
        <authorList>
            <consortium name="The Broad Institute Genomics Platform"/>
            <consortium name="The Broad Institute Genome Sequencing Center for Infectious Disease"/>
            <person name="Wu L."/>
            <person name="Ma J."/>
        </authorList>
    </citation>
    <scope>NUCLEOTIDE SEQUENCE [LARGE SCALE GENOMIC DNA]</scope>
    <source>
        <strain evidence="3">JCM 18326</strain>
    </source>
</reference>
<dbReference type="RefSeq" id="WP_345370780.1">
    <property type="nucleotide sequence ID" value="NZ_BAABJX010000024.1"/>
</dbReference>
<sequence>MKKIFLTLICSWALIPAIAQNYAPGEEEEPVHSVYEYPKKYEVMSKRTVWYEVDLEQRINRPFHNTEFYIADAIIRRALISVLMPYDPEDPTRKMDNFREVYEKATAVDEQLPEVGGGMFWGPDLMSEGSGMAEATEGAGDDFRDDMFHYLQAEVDLIYDKTRSIWIRDIKRITVLYEKSDGDDAGKTKRPLATFNYKDFKYLFKDINRDNSAEQKAYWVNINNRAEDRSIMDAFELMLFSGKMIKYNNHDDALISQILEDELERSEIERNKVRAGEAPRYKLKKAIDYEYGLLEENDDLYSY</sequence>
<feature type="chain" id="PRO_5045432433" description="Gliding motility protein GldN" evidence="1">
    <location>
        <begin position="20"/>
        <end position="303"/>
    </location>
</feature>
<comment type="caution">
    <text evidence="2">The sequence shown here is derived from an EMBL/GenBank/DDBJ whole genome shotgun (WGS) entry which is preliminary data.</text>
</comment>
<evidence type="ECO:0000256" key="1">
    <source>
        <dbReference type="SAM" id="SignalP"/>
    </source>
</evidence>
<dbReference type="Pfam" id="PF19841">
    <property type="entry name" value="GldN"/>
    <property type="match status" value="1"/>
</dbReference>
<dbReference type="EMBL" id="BAABJX010000024">
    <property type="protein sequence ID" value="GAA4831614.1"/>
    <property type="molecule type" value="Genomic_DNA"/>
</dbReference>
<dbReference type="InterPro" id="IPR019847">
    <property type="entry name" value="Gliding_motility_assoc_GldN"/>
</dbReference>
<protein>
    <recommendedName>
        <fullName evidence="4">Gliding motility protein GldN</fullName>
    </recommendedName>
</protein>
<organism evidence="2 3">
    <name type="scientific">Algivirga pacifica</name>
    <dbReference type="NCBI Taxonomy" id="1162670"/>
    <lineage>
        <taxon>Bacteria</taxon>
        <taxon>Pseudomonadati</taxon>
        <taxon>Bacteroidota</taxon>
        <taxon>Cytophagia</taxon>
        <taxon>Cytophagales</taxon>
        <taxon>Flammeovirgaceae</taxon>
        <taxon>Algivirga</taxon>
    </lineage>
</organism>
<evidence type="ECO:0008006" key="4">
    <source>
        <dbReference type="Google" id="ProtNLM"/>
    </source>
</evidence>
<name>A0ABP9D813_9BACT</name>
<evidence type="ECO:0000313" key="2">
    <source>
        <dbReference type="EMBL" id="GAA4831614.1"/>
    </source>
</evidence>